<organism evidence="10">
    <name type="scientific">Candidatus Thiocaldithrix dubininis</name>
    <dbReference type="NCBI Taxonomy" id="3080823"/>
    <lineage>
        <taxon>Bacteria</taxon>
        <taxon>Pseudomonadati</taxon>
        <taxon>Pseudomonadota</taxon>
        <taxon>Gammaproteobacteria</taxon>
        <taxon>Thiotrichales</taxon>
        <taxon>Thiotrichaceae</taxon>
        <taxon>Candidatus Thiocaldithrix</taxon>
    </lineage>
</organism>
<name>A0AA95H689_9GAMM</name>
<dbReference type="GO" id="GO:0004640">
    <property type="term" value="F:phosphoribosylanthranilate isomerase activity"/>
    <property type="evidence" value="ECO:0007669"/>
    <property type="project" value="TreeGrafter"/>
</dbReference>
<reference evidence="10" key="2">
    <citation type="submission" date="2023-04" db="EMBL/GenBank/DDBJ databases">
        <authorList>
            <person name="Beletskiy A.V."/>
            <person name="Mardanov A.V."/>
            <person name="Ravin N.V."/>
        </authorList>
    </citation>
    <scope>NUCLEOTIDE SEQUENCE</scope>
    <source>
        <strain evidence="10">GKL-01</strain>
    </source>
</reference>
<dbReference type="Proteomes" id="UP001300672">
    <property type="component" value="Chromosome"/>
</dbReference>
<reference evidence="10" key="1">
    <citation type="journal article" date="2023" name="Int. J. Mol. Sci.">
        <title>Metagenomics Revealed a New Genus 'Candidatus Thiocaldithrix dubininis' gen. nov., sp. nov. and a New Species 'Candidatus Thiothrix putei' sp. nov. in the Family Thiotrichaceae, Some Members of Which Have Traits of Both Na+- and H+-Motive Energetics.</title>
        <authorList>
            <person name="Ravin N.V."/>
            <person name="Muntyan M.S."/>
            <person name="Smolyakov D.D."/>
            <person name="Rudenko T.S."/>
            <person name="Beletsky A.V."/>
            <person name="Mardanov A.V."/>
            <person name="Grabovich M.Y."/>
        </authorList>
    </citation>
    <scope>NUCLEOTIDE SEQUENCE</scope>
    <source>
        <strain evidence="10">GKL-01</strain>
    </source>
</reference>
<dbReference type="PROSITE" id="PS00614">
    <property type="entry name" value="IGPS"/>
    <property type="match status" value="1"/>
</dbReference>
<dbReference type="EC" id="4.1.1.48" evidence="8"/>
<dbReference type="GO" id="GO:0000162">
    <property type="term" value="P:L-tryptophan biosynthetic process"/>
    <property type="evidence" value="ECO:0007669"/>
    <property type="project" value="UniProtKB-UniRule"/>
</dbReference>
<dbReference type="HAMAP" id="MF_00134_B">
    <property type="entry name" value="IGPS_B"/>
    <property type="match status" value="1"/>
</dbReference>
<dbReference type="InterPro" id="IPR013785">
    <property type="entry name" value="Aldolase_TIM"/>
</dbReference>
<evidence type="ECO:0000256" key="3">
    <source>
        <dbReference type="ARBA" id="ARBA00022605"/>
    </source>
</evidence>
<comment type="pathway">
    <text evidence="2 8">Amino-acid biosynthesis; L-tryptophan biosynthesis; L-tryptophan from chorismate: step 4/5.</text>
</comment>
<dbReference type="CDD" id="cd00331">
    <property type="entry name" value="IGPS"/>
    <property type="match status" value="1"/>
</dbReference>
<dbReference type="AlphaFoldDB" id="A0AA95H689"/>
<dbReference type="InterPro" id="IPR013798">
    <property type="entry name" value="Indole-3-glycerol_P_synth_dom"/>
</dbReference>
<evidence type="ECO:0000313" key="10">
    <source>
        <dbReference type="EMBL" id="WGZ91657.1"/>
    </source>
</evidence>
<keyword evidence="5 8" id="KW-0822">Tryptophan biosynthesis</keyword>
<dbReference type="KEGG" id="tdu:QJT80_04090"/>
<dbReference type="PANTHER" id="PTHR22854">
    <property type="entry name" value="TRYPTOPHAN BIOSYNTHESIS PROTEIN"/>
    <property type="match status" value="1"/>
</dbReference>
<dbReference type="Pfam" id="PF00218">
    <property type="entry name" value="IGPS"/>
    <property type="match status" value="1"/>
</dbReference>
<evidence type="ECO:0000256" key="4">
    <source>
        <dbReference type="ARBA" id="ARBA00022793"/>
    </source>
</evidence>
<proteinExistence type="inferred from homology"/>
<dbReference type="NCBIfam" id="NF001373">
    <property type="entry name" value="PRK00278.1-6"/>
    <property type="match status" value="1"/>
</dbReference>
<comment type="catalytic activity">
    <reaction evidence="1 8">
        <text>1-(2-carboxyphenylamino)-1-deoxy-D-ribulose 5-phosphate + H(+) = (1S,2R)-1-C-(indol-3-yl)glycerol 3-phosphate + CO2 + H2O</text>
        <dbReference type="Rhea" id="RHEA:23476"/>
        <dbReference type="ChEBI" id="CHEBI:15377"/>
        <dbReference type="ChEBI" id="CHEBI:15378"/>
        <dbReference type="ChEBI" id="CHEBI:16526"/>
        <dbReference type="ChEBI" id="CHEBI:58613"/>
        <dbReference type="ChEBI" id="CHEBI:58866"/>
        <dbReference type="EC" id="4.1.1.48"/>
    </reaction>
</comment>
<dbReference type="GO" id="GO:0004425">
    <property type="term" value="F:indole-3-glycerol-phosphate synthase activity"/>
    <property type="evidence" value="ECO:0007669"/>
    <property type="project" value="UniProtKB-UniRule"/>
</dbReference>
<dbReference type="InterPro" id="IPR045186">
    <property type="entry name" value="Indole-3-glycerol_P_synth"/>
</dbReference>
<dbReference type="NCBIfam" id="NF001370">
    <property type="entry name" value="PRK00278.1-2"/>
    <property type="match status" value="1"/>
</dbReference>
<dbReference type="Gene3D" id="3.20.20.70">
    <property type="entry name" value="Aldolase class I"/>
    <property type="match status" value="1"/>
</dbReference>
<keyword evidence="3 8" id="KW-0028">Amino-acid biosynthesis</keyword>
<protein>
    <recommendedName>
        <fullName evidence="8">Indole-3-glycerol phosphate synthase</fullName>
        <shortName evidence="8">IGPS</shortName>
        <ecNumber evidence="8">4.1.1.48</ecNumber>
    </recommendedName>
</protein>
<evidence type="ECO:0000256" key="2">
    <source>
        <dbReference type="ARBA" id="ARBA00004696"/>
    </source>
</evidence>
<dbReference type="InterPro" id="IPR001468">
    <property type="entry name" value="Indole-3-GlycerolPSynthase_CS"/>
</dbReference>
<dbReference type="NCBIfam" id="NF001377">
    <property type="entry name" value="PRK00278.2-4"/>
    <property type="match status" value="1"/>
</dbReference>
<evidence type="ECO:0000259" key="9">
    <source>
        <dbReference type="Pfam" id="PF00218"/>
    </source>
</evidence>
<dbReference type="FunFam" id="3.20.20.70:FF:000024">
    <property type="entry name" value="Indole-3-glycerol phosphate synthase"/>
    <property type="match status" value="1"/>
</dbReference>
<evidence type="ECO:0000256" key="7">
    <source>
        <dbReference type="ARBA" id="ARBA00023239"/>
    </source>
</evidence>
<dbReference type="SUPFAM" id="SSF51366">
    <property type="entry name" value="Ribulose-phoshate binding barrel"/>
    <property type="match status" value="1"/>
</dbReference>
<keyword evidence="7 8" id="KW-0456">Lyase</keyword>
<evidence type="ECO:0000256" key="5">
    <source>
        <dbReference type="ARBA" id="ARBA00022822"/>
    </source>
</evidence>
<accession>A0AA95H689</accession>
<sequence length="264" mass="29151">MSTPDILKKILQTKQEEIALRAKTRSLAQLRAQAEQADKPRGFYQALVNKVQAKQAAVIAEIKKASPSKGVIRADFDPVSIAQSYARGGAACLSVLTDAPYFQGHEDYLQAARAACSLPVIRKDFIVHEYQVTEARAINADCILLIVAALEDSQMAELYAQATELGMDVLIETHDRAELERALALQPPFLGINNRNLRTFATSLRTTLDLLPYIPSDTLLVTESGIHSQADVQLMREHEVNAFLVGEAFMRAPDPGTELKQLFF</sequence>
<evidence type="ECO:0000256" key="1">
    <source>
        <dbReference type="ARBA" id="ARBA00001633"/>
    </source>
</evidence>
<dbReference type="InterPro" id="IPR011060">
    <property type="entry name" value="RibuloseP-bd_barrel"/>
</dbReference>
<feature type="domain" description="Indole-3-glycerol phosphate synthase" evidence="9">
    <location>
        <begin position="7"/>
        <end position="262"/>
    </location>
</feature>
<dbReference type="PANTHER" id="PTHR22854:SF2">
    <property type="entry name" value="INDOLE-3-GLYCEROL-PHOSPHATE SYNTHASE"/>
    <property type="match status" value="1"/>
</dbReference>
<keyword evidence="6 8" id="KW-0057">Aromatic amino acid biosynthesis</keyword>
<gene>
    <name evidence="8 10" type="primary">trpC</name>
    <name evidence="10" type="ORF">QJT80_04090</name>
</gene>
<dbReference type="EMBL" id="CP124755">
    <property type="protein sequence ID" value="WGZ91657.1"/>
    <property type="molecule type" value="Genomic_DNA"/>
</dbReference>
<evidence type="ECO:0000256" key="6">
    <source>
        <dbReference type="ARBA" id="ARBA00023141"/>
    </source>
</evidence>
<comment type="similarity">
    <text evidence="8">Belongs to the TrpC family.</text>
</comment>
<evidence type="ECO:0000256" key="8">
    <source>
        <dbReference type="HAMAP-Rule" id="MF_00134"/>
    </source>
</evidence>
<keyword evidence="4 8" id="KW-0210">Decarboxylase</keyword>